<dbReference type="Proteomes" id="UP000295390">
    <property type="component" value="Unassembled WGS sequence"/>
</dbReference>
<accession>A0A4R6TA58</accession>
<evidence type="ECO:0000313" key="2">
    <source>
        <dbReference type="Proteomes" id="UP000295390"/>
    </source>
</evidence>
<dbReference type="EMBL" id="SNYH01000006">
    <property type="protein sequence ID" value="TDQ22658.1"/>
    <property type="molecule type" value="Genomic_DNA"/>
</dbReference>
<comment type="caution">
    <text evidence="1">The sequence shown here is derived from an EMBL/GenBank/DDBJ whole genome shotgun (WGS) entry which is preliminary data.</text>
</comment>
<sequence>MKLSVILKFSLRVIVMNVKKNAPNATVEEIF</sequence>
<gene>
    <name evidence="1" type="ORF">DFQ07_2675</name>
</gene>
<evidence type="ECO:0000313" key="1">
    <source>
        <dbReference type="EMBL" id="TDQ22658.1"/>
    </source>
</evidence>
<reference evidence="1 2" key="1">
    <citation type="submission" date="2019-03" db="EMBL/GenBank/DDBJ databases">
        <title>Genomic Encyclopedia of Type Strains, Phase III (KMG-III): the genomes of soil and plant-associated and newly described type strains.</title>
        <authorList>
            <person name="Whitman W."/>
        </authorList>
    </citation>
    <scope>NUCLEOTIDE SEQUENCE [LARGE SCALE GENOMIC DNA]</scope>
    <source>
        <strain evidence="1 2">CECT 8283</strain>
    </source>
</reference>
<proteinExistence type="predicted"/>
<protein>
    <submittedName>
        <fullName evidence="1">Uncharacterized protein</fullName>
    </submittedName>
</protein>
<organism evidence="1 2">
    <name type="scientific">Tenacibaculum caenipelagi</name>
    <dbReference type="NCBI Taxonomy" id="1325435"/>
    <lineage>
        <taxon>Bacteria</taxon>
        <taxon>Pseudomonadati</taxon>
        <taxon>Bacteroidota</taxon>
        <taxon>Flavobacteriia</taxon>
        <taxon>Flavobacteriales</taxon>
        <taxon>Flavobacteriaceae</taxon>
        <taxon>Tenacibaculum</taxon>
    </lineage>
</organism>
<keyword evidence="2" id="KW-1185">Reference proteome</keyword>
<name>A0A4R6TA58_9FLAO</name>
<dbReference type="AlphaFoldDB" id="A0A4R6TA58"/>